<evidence type="ECO:0000313" key="2">
    <source>
        <dbReference type="EMBL" id="KLL12154.1"/>
    </source>
</evidence>
<dbReference type="Pfam" id="PF11583">
    <property type="entry name" value="AurF"/>
    <property type="match status" value="1"/>
</dbReference>
<dbReference type="InterPro" id="IPR025859">
    <property type="entry name" value="AurF/CmlI"/>
</dbReference>
<proteinExistence type="predicted"/>
<dbReference type="InterPro" id="IPR012348">
    <property type="entry name" value="RNR-like"/>
</dbReference>
<dbReference type="SUPFAM" id="SSF47240">
    <property type="entry name" value="Ferritin-like"/>
    <property type="match status" value="1"/>
</dbReference>
<evidence type="ECO:0000256" key="1">
    <source>
        <dbReference type="SAM" id="MobiDB-lite"/>
    </source>
</evidence>
<dbReference type="Proteomes" id="UP000035425">
    <property type="component" value="Unassembled WGS sequence"/>
</dbReference>
<dbReference type="EMBL" id="JWIO01000007">
    <property type="protein sequence ID" value="KLL12154.1"/>
    <property type="molecule type" value="Genomic_DNA"/>
</dbReference>
<feature type="region of interest" description="Disordered" evidence="1">
    <location>
        <begin position="353"/>
        <end position="377"/>
    </location>
</feature>
<dbReference type="InterPro" id="IPR009078">
    <property type="entry name" value="Ferritin-like_SF"/>
</dbReference>
<organism evidence="2 3">
    <name type="scientific">Protofrankia coriariae</name>
    <dbReference type="NCBI Taxonomy" id="1562887"/>
    <lineage>
        <taxon>Bacteria</taxon>
        <taxon>Bacillati</taxon>
        <taxon>Actinomycetota</taxon>
        <taxon>Actinomycetes</taxon>
        <taxon>Frankiales</taxon>
        <taxon>Frankiaceae</taxon>
        <taxon>Protofrankia</taxon>
    </lineage>
</organism>
<name>A0ABR5F636_9ACTN</name>
<reference evidence="2 3" key="1">
    <citation type="submission" date="2014-12" db="EMBL/GenBank/DDBJ databases">
        <title>Frankia sp. BMG5.1 draft genome.</title>
        <authorList>
            <person name="Gtari M."/>
            <person name="Ghodhbane-Gtari F."/>
            <person name="Nouioui I."/>
            <person name="Ktari A."/>
            <person name="Hezbri K."/>
            <person name="Mimouni W."/>
            <person name="Sbissi I."/>
            <person name="Ayari A."/>
            <person name="Yamanaka T."/>
            <person name="Normand P."/>
            <person name="Tisa L.S."/>
            <person name="Boudabous A."/>
        </authorList>
    </citation>
    <scope>NUCLEOTIDE SEQUENCE [LARGE SCALE GENOMIC DNA]</scope>
    <source>
        <strain evidence="2 3">BMG5.1</strain>
    </source>
</reference>
<feature type="compositionally biased region" description="Basic and acidic residues" evidence="1">
    <location>
        <begin position="363"/>
        <end position="377"/>
    </location>
</feature>
<dbReference type="RefSeq" id="WP_047222243.1">
    <property type="nucleotide sequence ID" value="NZ_JWIO01000007.1"/>
</dbReference>
<dbReference type="Gene3D" id="1.10.620.20">
    <property type="entry name" value="Ribonucleotide Reductase, subunit A"/>
    <property type="match status" value="1"/>
</dbReference>
<accession>A0ABR5F636</accession>
<protein>
    <submittedName>
        <fullName evidence="2">Aminobenzoate oxygenase</fullName>
    </submittedName>
</protein>
<gene>
    <name evidence="2" type="ORF">FrCorBMG51_06845</name>
</gene>
<dbReference type="CDD" id="cd00657">
    <property type="entry name" value="Ferritin_like"/>
    <property type="match status" value="1"/>
</dbReference>
<sequence length="377" mass="42539">MKPDATAEPAGNWAVPLGGDALFTWDYDAGTEQMLSLYSRGKQRQWDAETRLDWDHDVDPDNPLGLPDTFIWIAGTPLWERLPEAERITVRRHLAGWLYSQFLHGEQGALVCAAKVVQTVPDIASKFYAATQVVDEARHVEAYQRMLHDKIKLHYPISAGLRGLLETTIGDSRWDITYLGMQVMIEGLALASFSIQRDRMRDPLARALNAYVLQDEARHVAFGRLALRDYYSQLSTAELREREDFAVEACWVLRDRFAGEDMWRNLDYGADECVALANRSPGQREFRRRLFTRIVPTLKDINLFGPRMREALRELGVLGFSRVDGAETSAEDERIADDIAALELAVRQREVSAAVARGAGSDDAGKDDAGKDEERPK</sequence>
<keyword evidence="3" id="KW-1185">Reference proteome</keyword>
<evidence type="ECO:0000313" key="3">
    <source>
        <dbReference type="Proteomes" id="UP000035425"/>
    </source>
</evidence>
<comment type="caution">
    <text evidence="2">The sequence shown here is derived from an EMBL/GenBank/DDBJ whole genome shotgun (WGS) entry which is preliminary data.</text>
</comment>